<name>A0A1M5R7T1_FLAJO</name>
<evidence type="ECO:0000256" key="1">
    <source>
        <dbReference type="SAM" id="MobiDB-lite"/>
    </source>
</evidence>
<accession>A0A1M5R7T1</accession>
<organism evidence="2 3">
    <name type="scientific">Flavobacterium johnsoniae</name>
    <name type="common">Cytophaga johnsonae</name>
    <dbReference type="NCBI Taxonomy" id="986"/>
    <lineage>
        <taxon>Bacteria</taxon>
        <taxon>Pseudomonadati</taxon>
        <taxon>Bacteroidota</taxon>
        <taxon>Flavobacteriia</taxon>
        <taxon>Flavobacteriales</taxon>
        <taxon>Flavobacteriaceae</taxon>
        <taxon>Flavobacterium</taxon>
    </lineage>
</organism>
<reference evidence="2 3" key="1">
    <citation type="submission" date="2016-11" db="EMBL/GenBank/DDBJ databases">
        <authorList>
            <person name="Jaros S."/>
            <person name="Januszkiewicz K."/>
            <person name="Wedrychowicz H."/>
        </authorList>
    </citation>
    <scope>NUCLEOTIDE SEQUENCE [LARGE SCALE GENOMIC DNA]</scope>
    <source>
        <strain evidence="2 3">DSM 6792</strain>
    </source>
</reference>
<dbReference type="RefSeq" id="WP_073410160.1">
    <property type="nucleotide sequence ID" value="NZ_FQWH01000008.1"/>
</dbReference>
<proteinExistence type="predicted"/>
<sequence length="517" mass="59317">MNYKNTLFKIICLSFILFQISCKKENNQKNEEVTAENVNKPASVQIAQTYQTDEKLSDDEKLEVKSVIHFSAKYNSPAIWNYEKDVTQGALRKLNPLSNGNLVFLMEEGDGKYNFSPFVLILDKNGKEIFKQNIGDKKSKYNFYDPLVQDNSNGGFTLYVKKEIKSVNESAVSDEAKMRSALAKYQIEKITFKNLNSPSTSISRSMEDIFFKTLQEKGFTHLSKSDFSLKSIKNKIWITGTAAKRNESEIPFIAVLDQNFKLLKFNTYEGYPETDINNISLNPDNTFYIEGVEDTAADGSYYSTYKRFIINENLKLLADKSDSKPYSSFYRGPSAPDVEEEEEETVSEETTSETETNSNTESEKGNTCHFYSDRVENSYYSIKEKEMNSSEILFEKAKSADSTALWQIRFVFPSNYEVPYINSTKGFKRKNGDFVFSLFIRDESVKSGVLSMVIFIFNKEGRLVSQFQTPAYFGLTDFEMQEVNGKLIAGFISYNADYVNNNWEYPHVFRSISYPLD</sequence>
<protein>
    <submittedName>
        <fullName evidence="2">Uncharacterized protein</fullName>
    </submittedName>
</protein>
<gene>
    <name evidence="2" type="ORF">SAMN05444388_10831</name>
</gene>
<evidence type="ECO:0000313" key="3">
    <source>
        <dbReference type="Proteomes" id="UP000184112"/>
    </source>
</evidence>
<dbReference type="EMBL" id="FQWH01000008">
    <property type="protein sequence ID" value="SHH21933.1"/>
    <property type="molecule type" value="Genomic_DNA"/>
</dbReference>
<dbReference type="AlphaFoldDB" id="A0A1M5R7T1"/>
<evidence type="ECO:0000313" key="2">
    <source>
        <dbReference type="EMBL" id="SHH21933.1"/>
    </source>
</evidence>
<dbReference type="Proteomes" id="UP000184112">
    <property type="component" value="Unassembled WGS sequence"/>
</dbReference>
<feature type="region of interest" description="Disordered" evidence="1">
    <location>
        <begin position="323"/>
        <end position="367"/>
    </location>
</feature>
<feature type="compositionally biased region" description="Acidic residues" evidence="1">
    <location>
        <begin position="337"/>
        <end position="352"/>
    </location>
</feature>